<dbReference type="SMART" id="SM00635">
    <property type="entry name" value="BID_2"/>
    <property type="match status" value="2"/>
</dbReference>
<dbReference type="PANTHER" id="PTHR38731">
    <property type="entry name" value="LIPL45-RELATED LIPOPROTEIN-RELATED"/>
    <property type="match status" value="1"/>
</dbReference>
<dbReference type="InterPro" id="IPR043725">
    <property type="entry name" value="DUF5667"/>
</dbReference>
<sequence>MRLRNFIIAFTVISAVLLVGGIYASATGAPPEREAPTATVAVAEGQAFLLPKGGLEWVAVGVPTPVSPGDRVRTGENSSAVMVFFDQSTARLDADTEVEVEALEVDGENFTNQRVNLAVVAGRVWSRIVKFLDADSSYTVETSTLVATVRGTAFLTDVREEENHRVFVLENKLGVSLVRPSQIPGGPRTLGPASEVAEGEEAGRESVPTFEVIGELVRVKKFLEDVRRDNFIVRQLKQDEEFLKAVQEARERKVRRLAPGALPGSVGYPLKRLGEKLRMSLTTDPEARRELRLAYASRRLSEAVQLVRAGKEKQAVAALKIYNRDLFEEMRRIDPRAPTLTREQAVRRFKKVRGRIREHEDLISALGVGGGLKDFVARELLRDPEISRLEIPELTKRIDDAYREPPRVLEEPLYKPRIIEAEPAPTAPESPESGKEPLTNTNKPTATEPPPTNANTPTNTNQPAAVTPVSLAVLGTKSIMTLPDTQQFRAMIVYSDDSTKDVTELADWSLQGDIIGSIRYGFLTTSEIGSASVTAVYQGLRGSYSVLVKPAVVATLDRVSVSCPNSTISYGGSQQCSATAYYSDNATRDVTNLAVWSLSNPQVGTISSTGYFTATTPTGQTAAIATHTDGDITKSGSFTINIYYQY</sequence>
<dbReference type="Proteomes" id="UP000176303">
    <property type="component" value="Unassembled WGS sequence"/>
</dbReference>
<feature type="compositionally biased region" description="Low complexity" evidence="1">
    <location>
        <begin position="453"/>
        <end position="464"/>
    </location>
</feature>
<reference evidence="3 4" key="1">
    <citation type="journal article" date="2016" name="Nat. Commun.">
        <title>Thousands of microbial genomes shed light on interconnected biogeochemical processes in an aquifer system.</title>
        <authorList>
            <person name="Anantharaman K."/>
            <person name="Brown C.T."/>
            <person name="Hug L.A."/>
            <person name="Sharon I."/>
            <person name="Castelle C.J."/>
            <person name="Probst A.J."/>
            <person name="Thomas B.C."/>
            <person name="Singh A."/>
            <person name="Wilkins M.J."/>
            <person name="Karaoz U."/>
            <person name="Brodie E.L."/>
            <person name="Williams K.H."/>
            <person name="Hubbard S.S."/>
            <person name="Banfield J.F."/>
        </authorList>
    </citation>
    <scope>NUCLEOTIDE SEQUENCE [LARGE SCALE GENOMIC DNA]</scope>
</reference>
<gene>
    <name evidence="3" type="ORF">A3D72_03980</name>
</gene>
<evidence type="ECO:0000256" key="1">
    <source>
        <dbReference type="SAM" id="MobiDB-lite"/>
    </source>
</evidence>
<evidence type="ECO:0000313" key="3">
    <source>
        <dbReference type="EMBL" id="OGL73946.1"/>
    </source>
</evidence>
<feature type="region of interest" description="Disordered" evidence="1">
    <location>
        <begin position="423"/>
        <end position="464"/>
    </location>
</feature>
<dbReference type="InterPro" id="IPR006860">
    <property type="entry name" value="FecR"/>
</dbReference>
<evidence type="ECO:0000313" key="4">
    <source>
        <dbReference type="Proteomes" id="UP000176303"/>
    </source>
</evidence>
<dbReference type="Gene3D" id="2.60.40.1080">
    <property type="match status" value="2"/>
</dbReference>
<dbReference type="STRING" id="1802391.A3D72_03980"/>
<protein>
    <recommendedName>
        <fullName evidence="2">BIG2 domain-containing protein</fullName>
    </recommendedName>
</protein>
<dbReference type="Pfam" id="PF18915">
    <property type="entry name" value="DUF5667"/>
    <property type="match status" value="1"/>
</dbReference>
<dbReference type="EMBL" id="MGDZ01000013">
    <property type="protein sequence ID" value="OGL73946.1"/>
    <property type="molecule type" value="Genomic_DNA"/>
</dbReference>
<evidence type="ECO:0000259" key="2">
    <source>
        <dbReference type="SMART" id="SM00635"/>
    </source>
</evidence>
<proteinExistence type="predicted"/>
<dbReference type="Pfam" id="PF04773">
    <property type="entry name" value="FecR"/>
    <property type="match status" value="1"/>
</dbReference>
<name>A0A1F7U6R3_9BACT</name>
<accession>A0A1F7U6R3</accession>
<comment type="caution">
    <text evidence="3">The sequence shown here is derived from an EMBL/GenBank/DDBJ whole genome shotgun (WGS) entry which is preliminary data.</text>
</comment>
<organism evidence="3 4">
    <name type="scientific">Candidatus Uhrbacteria bacterium RIFCSPHIGHO2_02_FULL_57_19</name>
    <dbReference type="NCBI Taxonomy" id="1802391"/>
    <lineage>
        <taxon>Bacteria</taxon>
        <taxon>Candidatus Uhriibacteriota</taxon>
    </lineage>
</organism>
<dbReference type="InterPro" id="IPR003343">
    <property type="entry name" value="Big_2"/>
</dbReference>
<dbReference type="AlphaFoldDB" id="A0A1F7U6R3"/>
<feature type="domain" description="BIG2" evidence="2">
    <location>
        <begin position="467"/>
        <end position="547"/>
    </location>
</feature>
<dbReference type="Gene3D" id="2.60.120.1440">
    <property type="match status" value="1"/>
</dbReference>
<feature type="domain" description="BIG2" evidence="2">
    <location>
        <begin position="555"/>
        <end position="639"/>
    </location>
</feature>